<evidence type="ECO:0000313" key="2">
    <source>
        <dbReference type="Proteomes" id="UP000263642"/>
    </source>
</evidence>
<gene>
    <name evidence="1" type="ORF">DIT97_30540</name>
</gene>
<protein>
    <submittedName>
        <fullName evidence="1">Uncharacterized protein</fullName>
    </submittedName>
</protein>
<comment type="caution">
    <text evidence="1">The sequence shown here is derived from an EMBL/GenBank/DDBJ whole genome shotgun (WGS) entry which is preliminary data.</text>
</comment>
<proteinExistence type="predicted"/>
<name>A0A3D3RE73_9PLAN</name>
<reference evidence="1 2" key="1">
    <citation type="journal article" date="2018" name="Nat. Biotechnol.">
        <title>A standardized bacterial taxonomy based on genome phylogeny substantially revises the tree of life.</title>
        <authorList>
            <person name="Parks D.H."/>
            <person name="Chuvochina M."/>
            <person name="Waite D.W."/>
            <person name="Rinke C."/>
            <person name="Skarshewski A."/>
            <person name="Chaumeil P.A."/>
            <person name="Hugenholtz P."/>
        </authorList>
    </citation>
    <scope>NUCLEOTIDE SEQUENCE [LARGE SCALE GENOMIC DNA]</scope>
    <source>
        <strain evidence="1">UBA9375</strain>
    </source>
</reference>
<evidence type="ECO:0000313" key="1">
    <source>
        <dbReference type="EMBL" id="HCO27134.1"/>
    </source>
</evidence>
<dbReference type="EMBL" id="DQAY01000190">
    <property type="protein sequence ID" value="HCO27134.1"/>
    <property type="molecule type" value="Genomic_DNA"/>
</dbReference>
<sequence length="96" mass="11432">MESFLTTIRKNHTAFYLVLLSEYYRHTANSSHFHTFCQFAAGIFYNIDTFELKPLANLIREFYPAHLFVCFSEPFLFHQTFEAYPGNIPVRIDWNI</sequence>
<accession>A0A3D3RE73</accession>
<dbReference type="Proteomes" id="UP000263642">
    <property type="component" value="Unassembled WGS sequence"/>
</dbReference>
<organism evidence="1 2">
    <name type="scientific">Gimesia maris</name>
    <dbReference type="NCBI Taxonomy" id="122"/>
    <lineage>
        <taxon>Bacteria</taxon>
        <taxon>Pseudomonadati</taxon>
        <taxon>Planctomycetota</taxon>
        <taxon>Planctomycetia</taxon>
        <taxon>Planctomycetales</taxon>
        <taxon>Planctomycetaceae</taxon>
        <taxon>Gimesia</taxon>
    </lineage>
</organism>
<dbReference type="AlphaFoldDB" id="A0A3D3RE73"/>